<dbReference type="InterPro" id="IPR003679">
    <property type="entry name" value="Amioglycoside_AcTrfase"/>
</dbReference>
<dbReference type="AlphaFoldDB" id="A0A897MT77"/>
<dbReference type="InterPro" id="IPR028345">
    <property type="entry name" value="Antibiotic_NAT-like"/>
</dbReference>
<accession>A0A897MT77</accession>
<evidence type="ECO:0000313" key="1">
    <source>
        <dbReference type="EMBL" id="QSG01425.1"/>
    </source>
</evidence>
<dbReference type="RefSeq" id="WP_238478555.1">
    <property type="nucleotide sequence ID" value="NZ_CP064786.1"/>
</dbReference>
<dbReference type="Proteomes" id="UP000663586">
    <property type="component" value="Chromosome"/>
</dbReference>
<evidence type="ECO:0000313" key="2">
    <source>
        <dbReference type="Proteomes" id="UP000663586"/>
    </source>
</evidence>
<name>A0A897MT77_9EURY</name>
<dbReference type="Pfam" id="PF02522">
    <property type="entry name" value="Antibiotic_NAT"/>
    <property type="match status" value="1"/>
</dbReference>
<dbReference type="EMBL" id="CP064786">
    <property type="protein sequence ID" value="QSG01425.1"/>
    <property type="molecule type" value="Genomic_DNA"/>
</dbReference>
<protein>
    <recommendedName>
        <fullName evidence="3">Aminoglycoside N(3)-acetyltransferase</fullName>
    </recommendedName>
</protein>
<dbReference type="GO" id="GO:0046677">
    <property type="term" value="P:response to antibiotic"/>
    <property type="evidence" value="ECO:0007669"/>
    <property type="project" value="InterPro"/>
</dbReference>
<dbReference type="GeneID" id="70683574"/>
<dbReference type="KEGG" id="hara:AArcS_0185"/>
<sequence>MVVHLPRTLWCSAKHYALLQRDRPVGRVGRGLFESVLDGYEEDVVFIHVGLSDVADAFGDDSYEFLLERLHEVFDSVLTPGFTQSFRSTGYFHETESEPELGAFADLFFEDADYRTDDPLHSILVSGEYRFDDCDHHDTFAPGGCYGKLDADNVRILDIGTPWLVTTQLHYVERVLDVPYTETVPVEGTIHRANGEHEPVTQYNYEKNKYVYYWNRLKIGRDLMTDGVLDHYRLNGLNVISVGAHDMLESLRPRIVDDPYYLVK</sequence>
<proteinExistence type="predicted"/>
<gene>
    <name evidence="1" type="ORF">AArcS_0185</name>
</gene>
<dbReference type="GO" id="GO:0008080">
    <property type="term" value="F:N-acetyltransferase activity"/>
    <property type="evidence" value="ECO:0007669"/>
    <property type="project" value="InterPro"/>
</dbReference>
<organism evidence="1 2">
    <name type="scientific">Natranaeroarchaeum sulfidigenes</name>
    <dbReference type="NCBI Taxonomy" id="2784880"/>
    <lineage>
        <taxon>Archaea</taxon>
        <taxon>Methanobacteriati</taxon>
        <taxon>Methanobacteriota</taxon>
        <taxon>Stenosarchaea group</taxon>
        <taxon>Halobacteria</taxon>
        <taxon>Halobacteriales</taxon>
        <taxon>Natronoarchaeaceae</taxon>
        <taxon>Natranaeroarchaeum</taxon>
    </lineage>
</organism>
<evidence type="ECO:0008006" key="3">
    <source>
        <dbReference type="Google" id="ProtNLM"/>
    </source>
</evidence>
<dbReference type="SUPFAM" id="SSF110710">
    <property type="entry name" value="TTHA0583/YokD-like"/>
    <property type="match status" value="1"/>
</dbReference>
<keyword evidence="2" id="KW-1185">Reference proteome</keyword>
<reference evidence="1" key="1">
    <citation type="submission" date="2020-11" db="EMBL/GenBank/DDBJ databases">
        <title>Carbohydrate-dependent, anaerobic sulfur respiration: A novel catabolism in halophilic archaea.</title>
        <authorList>
            <person name="Sorokin D.Y."/>
            <person name="Messina E."/>
            <person name="Smedile F."/>
            <person name="La Cono V."/>
            <person name="Hallsworth J.E."/>
            <person name="Yakimov M.M."/>
        </authorList>
    </citation>
    <scope>NUCLEOTIDE SEQUENCE</scope>
    <source>
        <strain evidence="1">AArc-S</strain>
    </source>
</reference>